<dbReference type="InterPro" id="IPR036986">
    <property type="entry name" value="S4_RNA-bd_sf"/>
</dbReference>
<reference evidence="7" key="1">
    <citation type="journal article" date="2024" name="Syst. Appl. Microbiol.">
        <title>First single-strain enrichments of Electrothrix cable bacteria, description of E. aestuarii sp. nov. and E. rattekaaiensis sp. nov., and proposal of a cable bacteria taxonomy following the rules of the SeqCode.</title>
        <authorList>
            <person name="Plum-Jensen L.E."/>
            <person name="Schramm A."/>
            <person name="Marshall I.P.G."/>
        </authorList>
    </citation>
    <scope>NUCLEOTIDE SEQUENCE</scope>
    <source>
        <strain evidence="7">Rat1</strain>
    </source>
</reference>
<name>A0AAU8LWB9_9BACT</name>
<reference evidence="7" key="2">
    <citation type="submission" date="2024-06" db="EMBL/GenBank/DDBJ databases">
        <authorList>
            <person name="Plum-Jensen L.E."/>
            <person name="Schramm A."/>
            <person name="Marshall I.P.G."/>
        </authorList>
    </citation>
    <scope>NUCLEOTIDE SEQUENCE</scope>
    <source>
        <strain evidence="7">Rat1</strain>
    </source>
</reference>
<evidence type="ECO:0000256" key="5">
    <source>
        <dbReference type="RuleBase" id="RU362028"/>
    </source>
</evidence>
<feature type="domain" description="RNA-binding S4" evidence="6">
    <location>
        <begin position="1"/>
        <end position="60"/>
    </location>
</feature>
<dbReference type="InterPro" id="IPR050188">
    <property type="entry name" value="RluA_PseudoU_synthase"/>
</dbReference>
<dbReference type="PANTHER" id="PTHR21600:SF44">
    <property type="entry name" value="RIBOSOMAL LARGE SUBUNIT PSEUDOURIDINE SYNTHASE D"/>
    <property type="match status" value="1"/>
</dbReference>
<dbReference type="Pfam" id="PF00849">
    <property type="entry name" value="PseudoU_synth_2"/>
    <property type="match status" value="1"/>
</dbReference>
<evidence type="ECO:0000259" key="6">
    <source>
        <dbReference type="SMART" id="SM00363"/>
    </source>
</evidence>
<dbReference type="GO" id="GO:0120159">
    <property type="term" value="F:rRNA pseudouridine synthase activity"/>
    <property type="evidence" value="ECO:0007669"/>
    <property type="project" value="UniProtKB-ARBA"/>
</dbReference>
<evidence type="ECO:0000256" key="3">
    <source>
        <dbReference type="PIRSR" id="PIRSR606225-1"/>
    </source>
</evidence>
<dbReference type="SMART" id="SM00363">
    <property type="entry name" value="S4"/>
    <property type="match status" value="1"/>
</dbReference>
<dbReference type="Gene3D" id="3.30.2350.10">
    <property type="entry name" value="Pseudouridine synthase"/>
    <property type="match status" value="1"/>
</dbReference>
<evidence type="ECO:0000256" key="4">
    <source>
        <dbReference type="PROSITE-ProRule" id="PRU00182"/>
    </source>
</evidence>
<proteinExistence type="inferred from homology"/>
<dbReference type="PANTHER" id="PTHR21600">
    <property type="entry name" value="MITOCHONDRIAL RNA PSEUDOURIDINE SYNTHASE"/>
    <property type="match status" value="1"/>
</dbReference>
<dbReference type="GO" id="GO:0000455">
    <property type="term" value="P:enzyme-directed rRNA pseudouridine synthesis"/>
    <property type="evidence" value="ECO:0007669"/>
    <property type="project" value="TreeGrafter"/>
</dbReference>
<feature type="active site" evidence="3">
    <location>
        <position position="124"/>
    </location>
</feature>
<accession>A0AAU8LWB9</accession>
<sequence length="295" mass="32890">MRLDHFLALHFPEHSRSSLGKNIRSSHILVNEKTVKPGHRLHPDDVVLVDFPPRIDKDEPLAQPVDFSVLYEDESLVVINKPPGLVVHPAAGHADKTLVNGLLHRYADMASLEGGRPGIVHRLDKDTSGILLVARTEKVQALLSAAFKKRQVSKTYHALLLRTPEKQSGRIIAPIGRHPVQRKKMTIRSDGRYAASHWEILETFPNGICFAEIGIETGRTHQIRVHMSSLKAPVLGDALYGGKAENKLKITAERQLLHASTLIFTHPVSGKECSFTAPLWPDMEQLLSQLRENSE</sequence>
<dbReference type="KEGG" id="eaj:Q3M24_23295"/>
<dbReference type="NCBIfam" id="TIGR00005">
    <property type="entry name" value="rluA_subfam"/>
    <property type="match status" value="1"/>
</dbReference>
<dbReference type="PROSITE" id="PS50889">
    <property type="entry name" value="S4"/>
    <property type="match status" value="1"/>
</dbReference>
<dbReference type="InterPro" id="IPR006224">
    <property type="entry name" value="PsdUridine_synth_RluA-like_CS"/>
</dbReference>
<keyword evidence="2 5" id="KW-0413">Isomerase</keyword>
<evidence type="ECO:0000256" key="2">
    <source>
        <dbReference type="ARBA" id="ARBA00023235"/>
    </source>
</evidence>
<evidence type="ECO:0000256" key="1">
    <source>
        <dbReference type="ARBA" id="ARBA00010876"/>
    </source>
</evidence>
<dbReference type="GO" id="GO:0003723">
    <property type="term" value="F:RNA binding"/>
    <property type="evidence" value="ECO:0007669"/>
    <property type="project" value="UniProtKB-KW"/>
</dbReference>
<evidence type="ECO:0000313" key="7">
    <source>
        <dbReference type="EMBL" id="XCN73158.1"/>
    </source>
</evidence>
<dbReference type="SUPFAM" id="SSF55120">
    <property type="entry name" value="Pseudouridine synthase"/>
    <property type="match status" value="1"/>
</dbReference>
<dbReference type="EMBL" id="CP159373">
    <property type="protein sequence ID" value="XCN73158.1"/>
    <property type="molecule type" value="Genomic_DNA"/>
</dbReference>
<dbReference type="CDD" id="cd02869">
    <property type="entry name" value="PseudoU_synth_RluA_like"/>
    <property type="match status" value="1"/>
</dbReference>
<comment type="catalytic activity">
    <reaction evidence="5">
        <text>a uridine in RNA = a pseudouridine in RNA</text>
        <dbReference type="Rhea" id="RHEA:48348"/>
        <dbReference type="Rhea" id="RHEA-COMP:12068"/>
        <dbReference type="Rhea" id="RHEA-COMP:12069"/>
        <dbReference type="ChEBI" id="CHEBI:65314"/>
        <dbReference type="ChEBI" id="CHEBI:65315"/>
    </reaction>
</comment>
<gene>
    <name evidence="7" type="ORF">Q3M24_23295</name>
</gene>
<comment type="similarity">
    <text evidence="1 5">Belongs to the pseudouridine synthase RluA family.</text>
</comment>
<dbReference type="AlphaFoldDB" id="A0AAU8LWB9"/>
<dbReference type="InterPro" id="IPR020103">
    <property type="entry name" value="PsdUridine_synth_cat_dom_sf"/>
</dbReference>
<dbReference type="InterPro" id="IPR006225">
    <property type="entry name" value="PsdUridine_synth_RluC/D"/>
</dbReference>
<dbReference type="Pfam" id="PF01479">
    <property type="entry name" value="S4"/>
    <property type="match status" value="1"/>
</dbReference>
<keyword evidence="4" id="KW-0694">RNA-binding</keyword>
<organism evidence="7">
    <name type="scientific">Candidatus Electrothrix aestuarii</name>
    <dbReference type="NCBI Taxonomy" id="3062594"/>
    <lineage>
        <taxon>Bacteria</taxon>
        <taxon>Pseudomonadati</taxon>
        <taxon>Thermodesulfobacteriota</taxon>
        <taxon>Desulfobulbia</taxon>
        <taxon>Desulfobulbales</taxon>
        <taxon>Desulfobulbaceae</taxon>
        <taxon>Candidatus Electrothrix</taxon>
    </lineage>
</organism>
<dbReference type="InterPro" id="IPR002942">
    <property type="entry name" value="S4_RNA-bd"/>
</dbReference>
<comment type="function">
    <text evidence="5">Responsible for synthesis of pseudouridine from uracil.</text>
</comment>
<protein>
    <recommendedName>
        <fullName evidence="5">Pseudouridine synthase</fullName>
        <ecNumber evidence="5">5.4.99.-</ecNumber>
    </recommendedName>
</protein>
<dbReference type="CDD" id="cd00165">
    <property type="entry name" value="S4"/>
    <property type="match status" value="1"/>
</dbReference>
<dbReference type="Gene3D" id="3.10.290.10">
    <property type="entry name" value="RNA-binding S4 domain"/>
    <property type="match status" value="1"/>
</dbReference>
<dbReference type="PROSITE" id="PS01129">
    <property type="entry name" value="PSI_RLU"/>
    <property type="match status" value="1"/>
</dbReference>
<dbReference type="EC" id="5.4.99.-" evidence="5"/>
<dbReference type="SUPFAM" id="SSF55174">
    <property type="entry name" value="Alpha-L RNA-binding motif"/>
    <property type="match status" value="1"/>
</dbReference>
<dbReference type="InterPro" id="IPR006145">
    <property type="entry name" value="PsdUridine_synth_RsuA/RluA"/>
</dbReference>